<keyword evidence="10 12" id="KW-0234">DNA repair</keyword>
<dbReference type="NCBIfam" id="TIGR00611">
    <property type="entry name" value="recf"/>
    <property type="match status" value="1"/>
</dbReference>
<keyword evidence="5 12" id="KW-0235">DNA replication</keyword>
<comment type="function">
    <text evidence="12 13">The RecF protein is involved in DNA metabolism; it is required for DNA replication and normal SOS inducibility. RecF binds preferentially to single-stranded, linear DNA. It also seems to bind ATP.</text>
</comment>
<dbReference type="InterPro" id="IPR003395">
    <property type="entry name" value="RecF/RecN/SMC_N"/>
</dbReference>
<keyword evidence="9 12" id="KW-0238">DNA-binding</keyword>
<dbReference type="KEGG" id="bths:CNY62_05935"/>
<feature type="binding site" evidence="12">
    <location>
        <begin position="30"/>
        <end position="37"/>
    </location>
    <ligand>
        <name>ATP</name>
        <dbReference type="ChEBI" id="CHEBI:30616"/>
    </ligand>
</feature>
<evidence type="ECO:0000256" key="7">
    <source>
        <dbReference type="ARBA" id="ARBA00022763"/>
    </source>
</evidence>
<keyword evidence="6 12" id="KW-0547">Nucleotide-binding</keyword>
<sequence>MFLETMSIDHFRNYDHAELEFGQDVTLFLGQNAQGKTNVLEAIYTLAMAKSHRTTTDKDLIQWQAEYAKIEGRVRKRGQSVPMSLIVTNKGKKAKVNHLEQKRLSNYIGHLNVVMFAPEDLSLVKGSPSVRRRFIDMELGQMLPIYLYDLTQFQRILQQRNHYLKRLQTRKTTDTTMLDVLDEQYSELAAKITLRRRDFVVQLSEYAIPIHSEISRQKETLEIHYESSVKLLEEVAKDKELDEVRAQLITDLQSKRQREIDRGVSLIGPHRDDLTFIVNERNVQVFGSQGQQRTTALAVKLAEIDLIFQETNEYPLLLLDDVLSELDEHRQTHLLNAIQGKVQTFVTATGVEGIHHQTLADATCFYVEEGTIKKMDEVDNDDR</sequence>
<evidence type="ECO:0000313" key="17">
    <source>
        <dbReference type="Proteomes" id="UP000243591"/>
    </source>
</evidence>
<dbReference type="InterPro" id="IPR001238">
    <property type="entry name" value="DNA-binding_RecF"/>
</dbReference>
<dbReference type="Proteomes" id="UP000270190">
    <property type="component" value="Unassembled WGS sequence"/>
</dbReference>
<evidence type="ECO:0000313" key="16">
    <source>
        <dbReference type="EMBL" id="SPP29762.1"/>
    </source>
</evidence>
<evidence type="ECO:0000256" key="8">
    <source>
        <dbReference type="ARBA" id="ARBA00022840"/>
    </source>
</evidence>
<evidence type="ECO:0000256" key="5">
    <source>
        <dbReference type="ARBA" id="ARBA00022705"/>
    </source>
</evidence>
<dbReference type="PROSITE" id="PS00618">
    <property type="entry name" value="RECF_2"/>
    <property type="match status" value="1"/>
</dbReference>
<dbReference type="InterPro" id="IPR042174">
    <property type="entry name" value="RecF_2"/>
</dbReference>
<comment type="similarity">
    <text evidence="2 12 13">Belongs to the RecF family.</text>
</comment>
<dbReference type="FunFam" id="1.20.1050.90:FF:000002">
    <property type="entry name" value="DNA replication and repair protein RecF"/>
    <property type="match status" value="1"/>
</dbReference>
<keyword evidence="8 12" id="KW-0067">ATP-binding</keyword>
<dbReference type="EMBL" id="OUNC01000056">
    <property type="protein sequence ID" value="SPP29762.1"/>
    <property type="molecule type" value="Genomic_DNA"/>
</dbReference>
<reference evidence="16" key="2">
    <citation type="submission" date="2018-04" db="EMBL/GenBank/DDBJ databases">
        <authorList>
            <person name="Go L.Y."/>
            <person name="Mitchell J.A."/>
        </authorList>
    </citation>
    <scope>NUCLEOTIDE SEQUENCE</scope>
    <source>
        <strain evidence="16">BSAS1 3</strain>
    </source>
</reference>
<evidence type="ECO:0000256" key="11">
    <source>
        <dbReference type="ARBA" id="ARBA00023236"/>
    </source>
</evidence>
<dbReference type="Gene3D" id="1.20.1050.90">
    <property type="entry name" value="RecF/RecN/SMC, N-terminal domain"/>
    <property type="match status" value="1"/>
</dbReference>
<evidence type="ECO:0000256" key="4">
    <source>
        <dbReference type="ARBA" id="ARBA00022490"/>
    </source>
</evidence>
<reference evidence="18" key="3">
    <citation type="submission" date="2018-04" db="EMBL/GenBank/DDBJ databases">
        <authorList>
            <person name="Illikoud N."/>
        </authorList>
    </citation>
    <scope>NUCLEOTIDE SEQUENCE [LARGE SCALE GENOMIC DNA]</scope>
</reference>
<evidence type="ECO:0000313" key="15">
    <source>
        <dbReference type="EMBL" id="ATF25979.1"/>
    </source>
</evidence>
<dbReference type="PROSITE" id="PS00617">
    <property type="entry name" value="RECF_1"/>
    <property type="match status" value="1"/>
</dbReference>
<dbReference type="GO" id="GO:0009432">
    <property type="term" value="P:SOS response"/>
    <property type="evidence" value="ECO:0007669"/>
    <property type="project" value="UniProtKB-UniRule"/>
</dbReference>
<keyword evidence="4 12" id="KW-0963">Cytoplasm</keyword>
<dbReference type="CDD" id="cd03242">
    <property type="entry name" value="ABC_RecF"/>
    <property type="match status" value="1"/>
</dbReference>
<evidence type="ECO:0000256" key="12">
    <source>
        <dbReference type="HAMAP-Rule" id="MF_00365"/>
    </source>
</evidence>
<gene>
    <name evidence="12 16" type="primary">recF</name>
    <name evidence="16" type="ORF">BTBSAS_60065</name>
    <name evidence="15" type="ORF">CNY62_05935</name>
</gene>
<keyword evidence="7 12" id="KW-0227">DNA damage</keyword>
<evidence type="ECO:0000256" key="10">
    <source>
        <dbReference type="ARBA" id="ARBA00023204"/>
    </source>
</evidence>
<dbReference type="PANTHER" id="PTHR32182:SF0">
    <property type="entry name" value="DNA REPLICATION AND REPAIR PROTEIN RECF"/>
    <property type="match status" value="1"/>
</dbReference>
<evidence type="ECO:0000313" key="18">
    <source>
        <dbReference type="Proteomes" id="UP000270190"/>
    </source>
</evidence>
<keyword evidence="17" id="KW-1185">Reference proteome</keyword>
<dbReference type="EMBL" id="CP023483">
    <property type="protein sequence ID" value="ATF25979.1"/>
    <property type="molecule type" value="Genomic_DNA"/>
</dbReference>
<dbReference type="GeneID" id="66537386"/>
<organism evidence="15 17">
    <name type="scientific">Brochothrix thermosphacta</name>
    <name type="common">Microbacterium thermosphactum</name>
    <dbReference type="NCBI Taxonomy" id="2756"/>
    <lineage>
        <taxon>Bacteria</taxon>
        <taxon>Bacillati</taxon>
        <taxon>Bacillota</taxon>
        <taxon>Bacilli</taxon>
        <taxon>Bacillales</taxon>
        <taxon>Listeriaceae</taxon>
        <taxon>Brochothrix</taxon>
    </lineage>
</organism>
<dbReference type="AlphaFoldDB" id="A0A1D2LGQ6"/>
<dbReference type="GO" id="GO:0005737">
    <property type="term" value="C:cytoplasm"/>
    <property type="evidence" value="ECO:0007669"/>
    <property type="project" value="UniProtKB-SubCell"/>
</dbReference>
<dbReference type="STRING" id="2756.BFR44_05870"/>
<evidence type="ECO:0000256" key="1">
    <source>
        <dbReference type="ARBA" id="ARBA00004496"/>
    </source>
</evidence>
<evidence type="ECO:0000256" key="2">
    <source>
        <dbReference type="ARBA" id="ARBA00008016"/>
    </source>
</evidence>
<dbReference type="GO" id="GO:0005524">
    <property type="term" value="F:ATP binding"/>
    <property type="evidence" value="ECO:0007669"/>
    <property type="project" value="UniProtKB-UniRule"/>
</dbReference>
<evidence type="ECO:0000259" key="14">
    <source>
        <dbReference type="Pfam" id="PF02463"/>
    </source>
</evidence>
<evidence type="ECO:0000256" key="13">
    <source>
        <dbReference type="RuleBase" id="RU000578"/>
    </source>
</evidence>
<dbReference type="Proteomes" id="UP000243591">
    <property type="component" value="Chromosome"/>
</dbReference>
<dbReference type="PANTHER" id="PTHR32182">
    <property type="entry name" value="DNA REPLICATION AND REPAIR PROTEIN RECF"/>
    <property type="match status" value="1"/>
</dbReference>
<feature type="domain" description="RecF/RecN/SMC N-terminal" evidence="14">
    <location>
        <begin position="2"/>
        <end position="349"/>
    </location>
</feature>
<proteinExistence type="inferred from homology"/>
<dbReference type="InterPro" id="IPR018078">
    <property type="entry name" value="DNA-binding_RecF_CS"/>
</dbReference>
<dbReference type="GO" id="GO:0000731">
    <property type="term" value="P:DNA synthesis involved in DNA repair"/>
    <property type="evidence" value="ECO:0007669"/>
    <property type="project" value="TreeGrafter"/>
</dbReference>
<evidence type="ECO:0000256" key="9">
    <source>
        <dbReference type="ARBA" id="ARBA00023125"/>
    </source>
</evidence>
<dbReference type="HAMAP" id="MF_00365">
    <property type="entry name" value="RecF"/>
    <property type="match status" value="1"/>
</dbReference>
<name>A0A1D2LGQ6_BROTH</name>
<dbReference type="OrthoDB" id="9803889at2"/>
<dbReference type="RefSeq" id="WP_069125013.1">
    <property type="nucleotide sequence ID" value="NZ_CBCPKC010000010.1"/>
</dbReference>
<dbReference type="GO" id="GO:0006302">
    <property type="term" value="P:double-strand break repair"/>
    <property type="evidence" value="ECO:0007669"/>
    <property type="project" value="TreeGrafter"/>
</dbReference>
<dbReference type="GO" id="GO:0003697">
    <property type="term" value="F:single-stranded DNA binding"/>
    <property type="evidence" value="ECO:0007669"/>
    <property type="project" value="UniProtKB-UniRule"/>
</dbReference>
<dbReference type="SUPFAM" id="SSF52540">
    <property type="entry name" value="P-loop containing nucleoside triphosphate hydrolases"/>
    <property type="match status" value="1"/>
</dbReference>
<reference evidence="15 17" key="1">
    <citation type="submission" date="2017-09" db="EMBL/GenBank/DDBJ databases">
        <title>Complete Genome Sequences of Two Strains of the Meat Spoilage Bacterium Brochothrix thermosphacta Isolated from Ground Chicken.</title>
        <authorList>
            <person name="Paoli G.C."/>
            <person name="Wijey C."/>
            <person name="Chen C.-Y."/>
            <person name="Nguyen L."/>
            <person name="Yan X."/>
            <person name="Irwin P.L."/>
        </authorList>
    </citation>
    <scope>NUCLEOTIDE SEQUENCE [LARGE SCALE GENOMIC DNA]</scope>
    <source>
        <strain evidence="15 17">BI</strain>
    </source>
</reference>
<comment type="subcellular location">
    <subcellularLocation>
        <location evidence="1 12 13">Cytoplasm</location>
    </subcellularLocation>
</comment>
<evidence type="ECO:0000256" key="6">
    <source>
        <dbReference type="ARBA" id="ARBA00022741"/>
    </source>
</evidence>
<evidence type="ECO:0000256" key="3">
    <source>
        <dbReference type="ARBA" id="ARBA00020170"/>
    </source>
</evidence>
<accession>A0A1D2LGQ6</accession>
<protein>
    <recommendedName>
        <fullName evidence="3 12">DNA replication and repair protein RecF</fullName>
    </recommendedName>
</protein>
<dbReference type="Gene3D" id="3.40.50.300">
    <property type="entry name" value="P-loop containing nucleotide triphosphate hydrolases"/>
    <property type="match status" value="1"/>
</dbReference>
<dbReference type="Pfam" id="PF02463">
    <property type="entry name" value="SMC_N"/>
    <property type="match status" value="1"/>
</dbReference>
<dbReference type="GO" id="GO:0006260">
    <property type="term" value="P:DNA replication"/>
    <property type="evidence" value="ECO:0007669"/>
    <property type="project" value="UniProtKB-UniRule"/>
</dbReference>
<keyword evidence="11 12" id="KW-0742">SOS response</keyword>
<dbReference type="InterPro" id="IPR027417">
    <property type="entry name" value="P-loop_NTPase"/>
</dbReference>